<keyword evidence="4" id="KW-0489">Methyltransferase</keyword>
<dbReference type="Pfam" id="PF02870">
    <property type="entry name" value="Methyltransf_1N"/>
    <property type="match status" value="1"/>
</dbReference>
<dbReference type="PANTHER" id="PTHR10815">
    <property type="entry name" value="METHYLATED-DNA--PROTEIN-CYSTEINE METHYLTRANSFERASE"/>
    <property type="match status" value="1"/>
</dbReference>
<dbReference type="SUPFAM" id="SSF46767">
    <property type="entry name" value="Methylated DNA-protein cysteine methyltransferase, C-terminal domain"/>
    <property type="match status" value="1"/>
</dbReference>
<dbReference type="FunFam" id="1.10.10.10:FF:000214">
    <property type="entry name" value="Methylated-DNA--protein-cysteine methyltransferase"/>
    <property type="match status" value="1"/>
</dbReference>
<dbReference type="AlphaFoldDB" id="A0A4Y3KII3"/>
<dbReference type="InterPro" id="IPR036388">
    <property type="entry name" value="WH-like_DNA-bd_sf"/>
</dbReference>
<evidence type="ECO:0000256" key="7">
    <source>
        <dbReference type="ARBA" id="ARBA00023204"/>
    </source>
</evidence>
<feature type="domain" description="Methylated-DNA-[protein]-cysteine S-methyltransferase DNA binding" evidence="9">
    <location>
        <begin position="138"/>
        <end position="216"/>
    </location>
</feature>
<dbReference type="PANTHER" id="PTHR10815:SF5">
    <property type="entry name" value="METHYLATED-DNA--PROTEIN-CYSTEINE METHYLTRANSFERASE"/>
    <property type="match status" value="1"/>
</dbReference>
<keyword evidence="5" id="KW-0808">Transferase</keyword>
<name>A0A4Y3KII3_9CELL</name>
<evidence type="ECO:0000256" key="6">
    <source>
        <dbReference type="ARBA" id="ARBA00022763"/>
    </source>
</evidence>
<dbReference type="CDD" id="cd06445">
    <property type="entry name" value="ATase"/>
    <property type="match status" value="1"/>
</dbReference>
<comment type="caution">
    <text evidence="11">The sequence shown here is derived from an EMBL/GenBank/DDBJ whole genome shotgun (WGS) entry which is preliminary data.</text>
</comment>
<dbReference type="InterPro" id="IPR001497">
    <property type="entry name" value="MethylDNA_cys_MeTrfase_AS"/>
</dbReference>
<dbReference type="Gene3D" id="1.10.10.10">
    <property type="entry name" value="Winged helix-like DNA-binding domain superfamily/Winged helix DNA-binding domain"/>
    <property type="match status" value="1"/>
</dbReference>
<gene>
    <name evidence="11" type="ORF">CGE01nite_00490</name>
</gene>
<dbReference type="Gene3D" id="3.30.160.70">
    <property type="entry name" value="Methylated DNA-protein cysteine methyltransferase domain"/>
    <property type="match status" value="1"/>
</dbReference>
<dbReference type="SUPFAM" id="SSF53155">
    <property type="entry name" value="Methylated DNA-protein cysteine methyltransferase domain"/>
    <property type="match status" value="1"/>
</dbReference>
<evidence type="ECO:0000256" key="4">
    <source>
        <dbReference type="ARBA" id="ARBA00022603"/>
    </source>
</evidence>
<dbReference type="RefSeq" id="WP_141368293.1">
    <property type="nucleotide sequence ID" value="NZ_BJLQ01000001.1"/>
</dbReference>
<dbReference type="GO" id="GO:0003908">
    <property type="term" value="F:methylated-DNA-[protein]-cysteine S-methyltransferase activity"/>
    <property type="evidence" value="ECO:0007669"/>
    <property type="project" value="UniProtKB-EC"/>
</dbReference>
<proteinExistence type="inferred from homology"/>
<dbReference type="GO" id="GO:0032259">
    <property type="term" value="P:methylation"/>
    <property type="evidence" value="ECO:0007669"/>
    <property type="project" value="UniProtKB-KW"/>
</dbReference>
<evidence type="ECO:0000256" key="3">
    <source>
        <dbReference type="ARBA" id="ARBA00011918"/>
    </source>
</evidence>
<reference evidence="11 12" key="1">
    <citation type="submission" date="2019-06" db="EMBL/GenBank/DDBJ databases">
        <title>Whole genome shotgun sequence of Cellulomonas gelida NBRC 3748.</title>
        <authorList>
            <person name="Hosoyama A."/>
            <person name="Uohara A."/>
            <person name="Ohji S."/>
            <person name="Ichikawa N."/>
        </authorList>
    </citation>
    <scope>NUCLEOTIDE SEQUENCE [LARGE SCALE GENOMIC DNA]</scope>
    <source>
        <strain evidence="11 12">NBRC 3748</strain>
    </source>
</reference>
<dbReference type="InterPro" id="IPR036631">
    <property type="entry name" value="MGMT_N_sf"/>
</dbReference>
<comment type="similarity">
    <text evidence="2">Belongs to the MGMT family.</text>
</comment>
<evidence type="ECO:0000256" key="5">
    <source>
        <dbReference type="ARBA" id="ARBA00022679"/>
    </source>
</evidence>
<dbReference type="NCBIfam" id="TIGR00589">
    <property type="entry name" value="ogt"/>
    <property type="match status" value="1"/>
</dbReference>
<dbReference type="GO" id="GO:0006281">
    <property type="term" value="P:DNA repair"/>
    <property type="evidence" value="ECO:0007669"/>
    <property type="project" value="UniProtKB-KW"/>
</dbReference>
<keyword evidence="7" id="KW-0234">DNA repair</keyword>
<dbReference type="InterPro" id="IPR014048">
    <property type="entry name" value="MethylDNA_cys_MeTrfase_DNA-bd"/>
</dbReference>
<keyword evidence="12" id="KW-1185">Reference proteome</keyword>
<evidence type="ECO:0000256" key="2">
    <source>
        <dbReference type="ARBA" id="ARBA00008711"/>
    </source>
</evidence>
<protein>
    <recommendedName>
        <fullName evidence="3">methylated-DNA--[protein]-cysteine S-methyltransferase</fullName>
        <ecNumber evidence="3">2.1.1.63</ecNumber>
    </recommendedName>
</protein>
<dbReference type="EMBL" id="BJLQ01000001">
    <property type="protein sequence ID" value="GEA82798.1"/>
    <property type="molecule type" value="Genomic_DNA"/>
</dbReference>
<dbReference type="OrthoDB" id="9802228at2"/>
<organism evidence="11 12">
    <name type="scientific">Cellulomonas gelida</name>
    <dbReference type="NCBI Taxonomy" id="1712"/>
    <lineage>
        <taxon>Bacteria</taxon>
        <taxon>Bacillati</taxon>
        <taxon>Actinomycetota</taxon>
        <taxon>Actinomycetes</taxon>
        <taxon>Micrococcales</taxon>
        <taxon>Cellulomonadaceae</taxon>
        <taxon>Cellulomonas</taxon>
    </lineage>
</organism>
<evidence type="ECO:0000259" key="9">
    <source>
        <dbReference type="Pfam" id="PF01035"/>
    </source>
</evidence>
<dbReference type="EC" id="2.1.1.63" evidence="3"/>
<evidence type="ECO:0000256" key="1">
    <source>
        <dbReference type="ARBA" id="ARBA00001286"/>
    </source>
</evidence>
<comment type="catalytic activity">
    <reaction evidence="8">
        <text>a 6-O-methyl-2'-deoxyguanosine in DNA + L-cysteinyl-[protein] = S-methyl-L-cysteinyl-[protein] + a 2'-deoxyguanosine in DNA</text>
        <dbReference type="Rhea" id="RHEA:24000"/>
        <dbReference type="Rhea" id="RHEA-COMP:10131"/>
        <dbReference type="Rhea" id="RHEA-COMP:10132"/>
        <dbReference type="Rhea" id="RHEA-COMP:11367"/>
        <dbReference type="Rhea" id="RHEA-COMP:11368"/>
        <dbReference type="ChEBI" id="CHEBI:29950"/>
        <dbReference type="ChEBI" id="CHEBI:82612"/>
        <dbReference type="ChEBI" id="CHEBI:85445"/>
        <dbReference type="ChEBI" id="CHEBI:85448"/>
        <dbReference type="EC" id="2.1.1.63"/>
    </reaction>
</comment>
<accession>A0A4Y3KII3</accession>
<dbReference type="Pfam" id="PF01035">
    <property type="entry name" value="DNA_binding_1"/>
    <property type="match status" value="1"/>
</dbReference>
<evidence type="ECO:0000256" key="8">
    <source>
        <dbReference type="ARBA" id="ARBA00049348"/>
    </source>
</evidence>
<dbReference type="InterPro" id="IPR036217">
    <property type="entry name" value="MethylDNA_cys_MeTrfase_DNAb"/>
</dbReference>
<comment type="catalytic activity">
    <reaction evidence="1">
        <text>a 4-O-methyl-thymidine in DNA + L-cysteinyl-[protein] = a thymidine in DNA + S-methyl-L-cysteinyl-[protein]</text>
        <dbReference type="Rhea" id="RHEA:53428"/>
        <dbReference type="Rhea" id="RHEA-COMP:10131"/>
        <dbReference type="Rhea" id="RHEA-COMP:10132"/>
        <dbReference type="Rhea" id="RHEA-COMP:13555"/>
        <dbReference type="Rhea" id="RHEA-COMP:13556"/>
        <dbReference type="ChEBI" id="CHEBI:29950"/>
        <dbReference type="ChEBI" id="CHEBI:82612"/>
        <dbReference type="ChEBI" id="CHEBI:137386"/>
        <dbReference type="ChEBI" id="CHEBI:137387"/>
        <dbReference type="EC" id="2.1.1.63"/>
    </reaction>
</comment>
<feature type="domain" description="Methylguanine DNA methyltransferase ribonuclease-like" evidence="10">
    <location>
        <begin position="56"/>
        <end position="132"/>
    </location>
</feature>
<dbReference type="InterPro" id="IPR008332">
    <property type="entry name" value="MethylG_MeTrfase_N"/>
</dbReference>
<evidence type="ECO:0000259" key="10">
    <source>
        <dbReference type="Pfam" id="PF02870"/>
    </source>
</evidence>
<dbReference type="Proteomes" id="UP000320461">
    <property type="component" value="Unassembled WGS sequence"/>
</dbReference>
<dbReference type="PROSITE" id="PS00374">
    <property type="entry name" value="MGMT"/>
    <property type="match status" value="1"/>
</dbReference>
<evidence type="ECO:0000313" key="12">
    <source>
        <dbReference type="Proteomes" id="UP000320461"/>
    </source>
</evidence>
<evidence type="ECO:0000313" key="11">
    <source>
        <dbReference type="EMBL" id="GEA82798.1"/>
    </source>
</evidence>
<sequence length="230" mass="23955">MTRNDNGATVGTGTGVGIGTDPALAEAFAPVPDDTLGRLRALLAERAEHADLLDVAYRTLDGPLGTLLLAATPVGLVRIAFEVQDHEAVLADLAVRVSPRVLAAPRRLDEVAREVDEYLTGRRHRFDLALDLRLARGFRRAVVEHLTDIGYGRTASYAQVAAAAGSPRAVRAVGTACALNPVPIVLPCHRVVRSDGTPGQYAGGAAAKAALLALEAGPAHDGADRAGRPA</sequence>
<keyword evidence="6" id="KW-0227">DNA damage</keyword>